<dbReference type="GO" id="GO:0009755">
    <property type="term" value="P:hormone-mediated signaling pathway"/>
    <property type="evidence" value="ECO:0007669"/>
    <property type="project" value="TreeGrafter"/>
</dbReference>
<dbReference type="InterPro" id="IPR001723">
    <property type="entry name" value="Nuclear_hrmn_rcpt"/>
</dbReference>
<evidence type="ECO:0000313" key="12">
    <source>
        <dbReference type="EMBL" id="CAF0923356.1"/>
    </source>
</evidence>
<keyword evidence="5 9" id="KW-0238">DNA-binding</keyword>
<keyword evidence="14" id="KW-1185">Reference proteome</keyword>
<dbReference type="SMART" id="SM00399">
    <property type="entry name" value="ZnF_C4"/>
    <property type="match status" value="2"/>
</dbReference>
<dbReference type="InterPro" id="IPR001628">
    <property type="entry name" value="Znf_hrmn_rcpt"/>
</dbReference>
<evidence type="ECO:0000256" key="3">
    <source>
        <dbReference type="ARBA" id="ARBA00022833"/>
    </source>
</evidence>
<dbReference type="Gene3D" id="1.10.565.10">
    <property type="entry name" value="Retinoid X Receptor"/>
    <property type="match status" value="1"/>
</dbReference>
<dbReference type="AlphaFoldDB" id="A0A814B5F6"/>
<evidence type="ECO:0000313" key="14">
    <source>
        <dbReference type="Proteomes" id="UP000663829"/>
    </source>
</evidence>
<feature type="domain" description="NR LBD" evidence="11">
    <location>
        <begin position="273"/>
        <end position="526"/>
    </location>
</feature>
<keyword evidence="3 9" id="KW-0862">Zinc</keyword>
<dbReference type="GO" id="GO:0045944">
    <property type="term" value="P:positive regulation of transcription by RNA polymerase II"/>
    <property type="evidence" value="ECO:0007669"/>
    <property type="project" value="TreeGrafter"/>
</dbReference>
<evidence type="ECO:0000256" key="1">
    <source>
        <dbReference type="ARBA" id="ARBA00022723"/>
    </source>
</evidence>
<feature type="domain" description="Nuclear receptor" evidence="10">
    <location>
        <begin position="42"/>
        <end position="118"/>
    </location>
</feature>
<organism evidence="12 14">
    <name type="scientific">Didymodactylos carnosus</name>
    <dbReference type="NCBI Taxonomy" id="1234261"/>
    <lineage>
        <taxon>Eukaryota</taxon>
        <taxon>Metazoa</taxon>
        <taxon>Spiralia</taxon>
        <taxon>Gnathifera</taxon>
        <taxon>Rotifera</taxon>
        <taxon>Eurotatoria</taxon>
        <taxon>Bdelloidea</taxon>
        <taxon>Philodinida</taxon>
        <taxon>Philodinidae</taxon>
        <taxon>Didymodactylos</taxon>
    </lineage>
</organism>
<dbReference type="SMART" id="SM00430">
    <property type="entry name" value="HOLI"/>
    <property type="match status" value="1"/>
</dbReference>
<keyword evidence="7 9" id="KW-0675">Receptor</keyword>
<dbReference type="GO" id="GO:0000978">
    <property type="term" value="F:RNA polymerase II cis-regulatory region sequence-specific DNA binding"/>
    <property type="evidence" value="ECO:0007669"/>
    <property type="project" value="TreeGrafter"/>
</dbReference>
<keyword evidence="4 9" id="KW-0805">Transcription regulation</keyword>
<protein>
    <submittedName>
        <fullName evidence="12">Uncharacterized protein</fullName>
    </submittedName>
</protein>
<dbReference type="Proteomes" id="UP000663829">
    <property type="component" value="Unassembled WGS sequence"/>
</dbReference>
<dbReference type="GO" id="GO:0005634">
    <property type="term" value="C:nucleus"/>
    <property type="evidence" value="ECO:0007669"/>
    <property type="project" value="UniProtKB-SubCell"/>
</dbReference>
<dbReference type="PROSITE" id="PS51843">
    <property type="entry name" value="NR_LBD"/>
    <property type="match status" value="1"/>
</dbReference>
<dbReference type="SUPFAM" id="SSF57716">
    <property type="entry name" value="Glucocorticoid receptor-like (DNA-binding domain)"/>
    <property type="match status" value="2"/>
</dbReference>
<dbReference type="InterPro" id="IPR013088">
    <property type="entry name" value="Znf_NHR/GATA"/>
</dbReference>
<comment type="similarity">
    <text evidence="9">Belongs to the nuclear hormone receptor family.</text>
</comment>
<evidence type="ECO:0000259" key="11">
    <source>
        <dbReference type="PROSITE" id="PS51843"/>
    </source>
</evidence>
<dbReference type="PROSITE" id="PS00031">
    <property type="entry name" value="NUCLEAR_REC_DBD_1"/>
    <property type="match status" value="1"/>
</dbReference>
<dbReference type="InterPro" id="IPR035500">
    <property type="entry name" value="NHR-like_dom_sf"/>
</dbReference>
<dbReference type="CDD" id="cd06916">
    <property type="entry name" value="NR_DBD_like"/>
    <property type="match status" value="1"/>
</dbReference>
<dbReference type="GO" id="GO:0008270">
    <property type="term" value="F:zinc ion binding"/>
    <property type="evidence" value="ECO:0007669"/>
    <property type="project" value="UniProtKB-KW"/>
</dbReference>
<keyword evidence="1 9" id="KW-0479">Metal-binding</keyword>
<evidence type="ECO:0000256" key="6">
    <source>
        <dbReference type="ARBA" id="ARBA00023163"/>
    </source>
</evidence>
<dbReference type="PROSITE" id="PS51030">
    <property type="entry name" value="NUCLEAR_REC_DBD_2"/>
    <property type="match status" value="2"/>
</dbReference>
<comment type="subcellular location">
    <subcellularLocation>
        <location evidence="9">Nucleus</location>
    </subcellularLocation>
</comment>
<feature type="domain" description="Nuclear receptor" evidence="10">
    <location>
        <begin position="128"/>
        <end position="205"/>
    </location>
</feature>
<evidence type="ECO:0000256" key="9">
    <source>
        <dbReference type="RuleBase" id="RU004334"/>
    </source>
</evidence>
<dbReference type="Pfam" id="PF00104">
    <property type="entry name" value="Hormone_recep"/>
    <property type="match status" value="1"/>
</dbReference>
<evidence type="ECO:0000313" key="13">
    <source>
        <dbReference type="EMBL" id="CAF3702361.1"/>
    </source>
</evidence>
<dbReference type="CDD" id="cd07179">
    <property type="entry name" value="2DBD_NR_DBD2"/>
    <property type="match status" value="1"/>
</dbReference>
<dbReference type="PANTHER" id="PTHR24082">
    <property type="entry name" value="NUCLEAR HORMONE RECEPTOR"/>
    <property type="match status" value="1"/>
</dbReference>
<keyword evidence="2 9" id="KW-0863">Zinc-finger</keyword>
<dbReference type="Gene3D" id="3.30.50.10">
    <property type="entry name" value="Erythroid Transcription Factor GATA-1, subunit A"/>
    <property type="match status" value="2"/>
</dbReference>
<dbReference type="InterPro" id="IPR000536">
    <property type="entry name" value="Nucl_hrmn_rcpt_lig-bd"/>
</dbReference>
<evidence type="ECO:0000256" key="7">
    <source>
        <dbReference type="ARBA" id="ARBA00023170"/>
    </source>
</evidence>
<dbReference type="GO" id="GO:0000122">
    <property type="term" value="P:negative regulation of transcription by RNA polymerase II"/>
    <property type="evidence" value="ECO:0007669"/>
    <property type="project" value="TreeGrafter"/>
</dbReference>
<dbReference type="Proteomes" id="UP000681722">
    <property type="component" value="Unassembled WGS sequence"/>
</dbReference>
<dbReference type="OrthoDB" id="5771769at2759"/>
<dbReference type="PRINTS" id="PR00047">
    <property type="entry name" value="STROIDFINGER"/>
</dbReference>
<comment type="caution">
    <text evidence="12">The sequence shown here is derived from an EMBL/GenBank/DDBJ whole genome shotgun (WGS) entry which is preliminary data.</text>
</comment>
<dbReference type="PANTHER" id="PTHR24082:SF473">
    <property type="entry name" value="ECDYSONE-INDUCED PROTEIN 75B, ISOFORM B"/>
    <property type="match status" value="1"/>
</dbReference>
<dbReference type="InterPro" id="IPR050234">
    <property type="entry name" value="Nuclear_hormone_rcpt_NR1"/>
</dbReference>
<keyword evidence="8 9" id="KW-0539">Nucleus</keyword>
<dbReference type="EMBL" id="CAJNOQ010001853">
    <property type="protein sequence ID" value="CAF0923356.1"/>
    <property type="molecule type" value="Genomic_DNA"/>
</dbReference>
<evidence type="ECO:0000256" key="5">
    <source>
        <dbReference type="ARBA" id="ARBA00023125"/>
    </source>
</evidence>
<name>A0A814B5F6_9BILA</name>
<dbReference type="GO" id="GO:0004879">
    <property type="term" value="F:nuclear receptor activity"/>
    <property type="evidence" value="ECO:0007669"/>
    <property type="project" value="TreeGrafter"/>
</dbReference>
<gene>
    <name evidence="12" type="ORF">GPM918_LOCUS9778</name>
    <name evidence="13" type="ORF">SRO942_LOCUS9779</name>
</gene>
<dbReference type="SUPFAM" id="SSF48508">
    <property type="entry name" value="Nuclear receptor ligand-binding domain"/>
    <property type="match status" value="1"/>
</dbReference>
<dbReference type="EMBL" id="CAJOBC010001853">
    <property type="protein sequence ID" value="CAF3702361.1"/>
    <property type="molecule type" value="Genomic_DNA"/>
</dbReference>
<reference evidence="12" key="1">
    <citation type="submission" date="2021-02" db="EMBL/GenBank/DDBJ databases">
        <authorList>
            <person name="Nowell W R."/>
        </authorList>
    </citation>
    <scope>NUCLEOTIDE SEQUENCE</scope>
</reference>
<evidence type="ECO:0000256" key="2">
    <source>
        <dbReference type="ARBA" id="ARBA00022771"/>
    </source>
</evidence>
<keyword evidence="6 9" id="KW-0804">Transcription</keyword>
<dbReference type="GO" id="GO:0030154">
    <property type="term" value="P:cell differentiation"/>
    <property type="evidence" value="ECO:0007669"/>
    <property type="project" value="TreeGrafter"/>
</dbReference>
<sequence length="541" mass="62554">MPILVYIYLLKNKGENDFLFMDIINSHMSSTSYPPFLQDFRSDPCQVCSEQSSGWHCGAVTCEACKKFFLRSVNEEHLKYKCIRDKRCQVTRSTRTQCQYCRYQKCIEVGMKTNEESPNPKIEDIFKQIPCACCNAPSSGIHFGATTCEGCKGFFRRTIKERTPQRYKCLESNNCEINTSTRNMCRACRFQKCVNAGMSIEGSRIGRQSNLFKQKMLSMQKTGAIPSSLLNALTNNGYGMKMIGNNLRRKKTTDEFVSIESYPINIEEKLEPNVRTLITTIEEAYCNNIKEIPPCIEKMNIWDTCISQLGEYARRVMNFATEIPGFSTFIHDDNLLLIRSSVHSVILLCLCTQALQRQSQQLINLNRYQSHLDKQQHLNSINNSSQIDWNYFNVQESNLCERLQATFSVFFEVKRIMFHSIENELERLELDDKELSLTLALLITSTVNSKLIDQKKIEQLQFDLFCALADYMDAKRGTSNKDYYALTIQIPIIRRINSIIAASIYHLNNVCPQPFRIPQFFIQNDLLNQNRITDNQVNFLF</sequence>
<accession>A0A814B5F6</accession>
<proteinExistence type="inferred from homology"/>
<evidence type="ECO:0000259" key="10">
    <source>
        <dbReference type="PROSITE" id="PS51030"/>
    </source>
</evidence>
<dbReference type="PRINTS" id="PR00398">
    <property type="entry name" value="STRDHORMONER"/>
</dbReference>
<evidence type="ECO:0000256" key="4">
    <source>
        <dbReference type="ARBA" id="ARBA00023015"/>
    </source>
</evidence>
<evidence type="ECO:0000256" key="8">
    <source>
        <dbReference type="ARBA" id="ARBA00023242"/>
    </source>
</evidence>
<dbReference type="Pfam" id="PF00105">
    <property type="entry name" value="zf-C4"/>
    <property type="match status" value="2"/>
</dbReference>